<keyword evidence="5" id="KW-0732">Signal</keyword>
<name>A0A5B8URK1_9SPHI</name>
<sequence length="383" mass="42212">MKKFISAAIALLPLAAFAQDGAYIIKGKVGSFNAPAKMYLEYQVKDKVIKDSVVMKDGQFQFKGTTGDVPAVAYLVLNEKGDGLKFKDYKSIYVEKGEINVNGSGKLADATVDGPKANQDNVKYEAMTKAFDADQDALDAKIKAETPEQKTSEAYQREISAAQKVIDDKQMNANKVFAQQNPGSYISMMALEMYSAYGADYADIAPLYEALAPEIKGTEQGKEFGARLPKLKAVALGEMAPLFTEADTAGKMVSLQSFRGKYVLVDFWASWCGPCRRENPNVVKAFNEYKDKNFAILGVSLDRENGKQKWLDAIHKDKLTWTQVSDLHFWKSKEADLYAVRGIPANFLIDPNGKIIAKSLHGFELEDKLAEIFGKAEPASGSK</sequence>
<protein>
    <submittedName>
        <fullName evidence="7">AhpC/TSA family protein</fullName>
    </submittedName>
</protein>
<dbReference type="PROSITE" id="PS00194">
    <property type="entry name" value="THIOREDOXIN_1"/>
    <property type="match status" value="1"/>
</dbReference>
<feature type="signal peptide" evidence="5">
    <location>
        <begin position="1"/>
        <end position="18"/>
    </location>
</feature>
<evidence type="ECO:0000256" key="4">
    <source>
        <dbReference type="ARBA" id="ARBA00023284"/>
    </source>
</evidence>
<dbReference type="PANTHER" id="PTHR42852:SF6">
    <property type="entry name" value="THIOL:DISULFIDE INTERCHANGE PROTEIN DSBE"/>
    <property type="match status" value="1"/>
</dbReference>
<dbReference type="InterPro" id="IPR013766">
    <property type="entry name" value="Thioredoxin_domain"/>
</dbReference>
<dbReference type="InterPro" id="IPR025380">
    <property type="entry name" value="DUF4369"/>
</dbReference>
<dbReference type="Pfam" id="PF00578">
    <property type="entry name" value="AhpC-TSA"/>
    <property type="match status" value="1"/>
</dbReference>
<evidence type="ECO:0000256" key="1">
    <source>
        <dbReference type="ARBA" id="ARBA00004196"/>
    </source>
</evidence>
<dbReference type="InterPro" id="IPR017937">
    <property type="entry name" value="Thioredoxin_CS"/>
</dbReference>
<keyword evidence="4" id="KW-0676">Redox-active center</keyword>
<dbReference type="Proteomes" id="UP000321479">
    <property type="component" value="Chromosome"/>
</dbReference>
<dbReference type="Pfam" id="PF14289">
    <property type="entry name" value="DUF4369"/>
    <property type="match status" value="1"/>
</dbReference>
<comment type="subcellular location">
    <subcellularLocation>
        <location evidence="1">Cell envelope</location>
    </subcellularLocation>
</comment>
<dbReference type="InterPro" id="IPR000866">
    <property type="entry name" value="AhpC/TSA"/>
</dbReference>
<dbReference type="KEGG" id="mgin:FRZ54_00110"/>
<evidence type="ECO:0000256" key="3">
    <source>
        <dbReference type="ARBA" id="ARBA00023157"/>
    </source>
</evidence>
<evidence type="ECO:0000313" key="8">
    <source>
        <dbReference type="Proteomes" id="UP000321479"/>
    </source>
</evidence>
<proteinExistence type="predicted"/>
<dbReference type="InterPro" id="IPR036249">
    <property type="entry name" value="Thioredoxin-like_sf"/>
</dbReference>
<organism evidence="7 8">
    <name type="scientific">Mucilaginibacter ginsenosidivorans</name>
    <dbReference type="NCBI Taxonomy" id="398053"/>
    <lineage>
        <taxon>Bacteria</taxon>
        <taxon>Pseudomonadati</taxon>
        <taxon>Bacteroidota</taxon>
        <taxon>Sphingobacteriia</taxon>
        <taxon>Sphingobacteriales</taxon>
        <taxon>Sphingobacteriaceae</taxon>
        <taxon>Mucilaginibacter</taxon>
    </lineage>
</organism>
<accession>A0A5B8URK1</accession>
<evidence type="ECO:0000256" key="5">
    <source>
        <dbReference type="SAM" id="SignalP"/>
    </source>
</evidence>
<evidence type="ECO:0000256" key="2">
    <source>
        <dbReference type="ARBA" id="ARBA00022748"/>
    </source>
</evidence>
<dbReference type="GO" id="GO:0017004">
    <property type="term" value="P:cytochrome complex assembly"/>
    <property type="evidence" value="ECO:0007669"/>
    <property type="project" value="UniProtKB-KW"/>
</dbReference>
<feature type="domain" description="Thioredoxin" evidence="6">
    <location>
        <begin position="234"/>
        <end position="378"/>
    </location>
</feature>
<keyword evidence="3" id="KW-1015">Disulfide bond</keyword>
<dbReference type="GO" id="GO:0016491">
    <property type="term" value="F:oxidoreductase activity"/>
    <property type="evidence" value="ECO:0007669"/>
    <property type="project" value="InterPro"/>
</dbReference>
<dbReference type="EMBL" id="CP042436">
    <property type="protein sequence ID" value="QEC61046.1"/>
    <property type="molecule type" value="Genomic_DNA"/>
</dbReference>
<evidence type="ECO:0000259" key="6">
    <source>
        <dbReference type="PROSITE" id="PS51352"/>
    </source>
</evidence>
<dbReference type="SUPFAM" id="SSF52833">
    <property type="entry name" value="Thioredoxin-like"/>
    <property type="match status" value="1"/>
</dbReference>
<feature type="chain" id="PRO_5023036684" evidence="5">
    <location>
        <begin position="19"/>
        <end position="383"/>
    </location>
</feature>
<dbReference type="Gene3D" id="3.40.30.10">
    <property type="entry name" value="Glutaredoxin"/>
    <property type="match status" value="1"/>
</dbReference>
<dbReference type="PROSITE" id="PS51352">
    <property type="entry name" value="THIOREDOXIN_2"/>
    <property type="match status" value="1"/>
</dbReference>
<dbReference type="OrthoDB" id="750178at2"/>
<dbReference type="InterPro" id="IPR050553">
    <property type="entry name" value="Thioredoxin_ResA/DsbE_sf"/>
</dbReference>
<reference evidence="7 8" key="1">
    <citation type="journal article" date="2017" name="Curr. Microbiol.">
        <title>Mucilaginibacter ginsenosidivorans sp. nov., Isolated from Soil of Ginseng Field.</title>
        <authorList>
            <person name="Kim M.M."/>
            <person name="Siddiqi M.Z."/>
            <person name="Im W.T."/>
        </authorList>
    </citation>
    <scope>NUCLEOTIDE SEQUENCE [LARGE SCALE GENOMIC DNA]</scope>
    <source>
        <strain evidence="7 8">Gsoil 3017</strain>
    </source>
</reference>
<evidence type="ECO:0000313" key="7">
    <source>
        <dbReference type="EMBL" id="QEC61046.1"/>
    </source>
</evidence>
<dbReference type="PANTHER" id="PTHR42852">
    <property type="entry name" value="THIOL:DISULFIDE INTERCHANGE PROTEIN DSBE"/>
    <property type="match status" value="1"/>
</dbReference>
<dbReference type="GO" id="GO:0016209">
    <property type="term" value="F:antioxidant activity"/>
    <property type="evidence" value="ECO:0007669"/>
    <property type="project" value="InterPro"/>
</dbReference>
<dbReference type="CDD" id="cd02966">
    <property type="entry name" value="TlpA_like_family"/>
    <property type="match status" value="1"/>
</dbReference>
<gene>
    <name evidence="7" type="ORF">FRZ54_00110</name>
</gene>
<dbReference type="GO" id="GO:0030313">
    <property type="term" value="C:cell envelope"/>
    <property type="evidence" value="ECO:0007669"/>
    <property type="project" value="UniProtKB-SubCell"/>
</dbReference>
<keyword evidence="8" id="KW-1185">Reference proteome</keyword>
<keyword evidence="2" id="KW-0201">Cytochrome c-type biogenesis</keyword>
<dbReference type="RefSeq" id="WP_147029625.1">
    <property type="nucleotide sequence ID" value="NZ_CP042436.1"/>
</dbReference>
<dbReference type="AlphaFoldDB" id="A0A5B8URK1"/>